<dbReference type="Gene3D" id="3.50.50.60">
    <property type="entry name" value="FAD/NAD(P)-binding domain"/>
    <property type="match status" value="2"/>
</dbReference>
<feature type="domain" description="Glucose-methanol-choline oxidoreductase C-terminal" evidence="16">
    <location>
        <begin position="568"/>
        <end position="729"/>
    </location>
</feature>
<dbReference type="AlphaFoldDB" id="A0A1L9RIH2"/>
<evidence type="ECO:0000256" key="12">
    <source>
        <dbReference type="PIRNR" id="PIRNR028937"/>
    </source>
</evidence>
<dbReference type="InterPro" id="IPR012400">
    <property type="entry name" value="Long_Oxdase"/>
</dbReference>
<evidence type="ECO:0000256" key="10">
    <source>
        <dbReference type="ARBA" id="ARBA00023002"/>
    </source>
</evidence>
<evidence type="ECO:0000259" key="14">
    <source>
        <dbReference type="Pfam" id="PF00732"/>
    </source>
</evidence>
<keyword evidence="7" id="KW-0812">Transmembrane</keyword>
<organism evidence="17 18">
    <name type="scientific">Aspergillus wentii DTO 134E9</name>
    <dbReference type="NCBI Taxonomy" id="1073089"/>
    <lineage>
        <taxon>Eukaryota</taxon>
        <taxon>Fungi</taxon>
        <taxon>Dikarya</taxon>
        <taxon>Ascomycota</taxon>
        <taxon>Pezizomycotina</taxon>
        <taxon>Eurotiomycetes</taxon>
        <taxon>Eurotiomycetidae</taxon>
        <taxon>Eurotiales</taxon>
        <taxon>Aspergillaceae</taxon>
        <taxon>Aspergillus</taxon>
        <taxon>Aspergillus subgen. Cremei</taxon>
    </lineage>
</organism>
<evidence type="ECO:0000256" key="9">
    <source>
        <dbReference type="ARBA" id="ARBA00022989"/>
    </source>
</evidence>
<evidence type="ECO:0000259" key="16">
    <source>
        <dbReference type="Pfam" id="PF05199"/>
    </source>
</evidence>
<name>A0A1L9RIH2_ASPWE</name>
<dbReference type="EMBL" id="KV878212">
    <property type="protein sequence ID" value="OJJ34725.1"/>
    <property type="molecule type" value="Genomic_DNA"/>
</dbReference>
<dbReference type="VEuPathDB" id="FungiDB:ASPWEDRAFT_27419"/>
<evidence type="ECO:0000256" key="4">
    <source>
        <dbReference type="ARBA" id="ARBA00010790"/>
    </source>
</evidence>
<dbReference type="GeneID" id="63748841"/>
<dbReference type="RefSeq" id="XP_040688401.1">
    <property type="nucleotide sequence ID" value="XM_040832993.1"/>
</dbReference>
<reference evidence="18" key="1">
    <citation type="journal article" date="2017" name="Genome Biol.">
        <title>Comparative genomics reveals high biological diversity and specific adaptations in the industrially and medically important fungal genus Aspergillus.</title>
        <authorList>
            <person name="de Vries R.P."/>
            <person name="Riley R."/>
            <person name="Wiebenga A."/>
            <person name="Aguilar-Osorio G."/>
            <person name="Amillis S."/>
            <person name="Uchima C.A."/>
            <person name="Anderluh G."/>
            <person name="Asadollahi M."/>
            <person name="Askin M."/>
            <person name="Barry K."/>
            <person name="Battaglia E."/>
            <person name="Bayram O."/>
            <person name="Benocci T."/>
            <person name="Braus-Stromeyer S.A."/>
            <person name="Caldana C."/>
            <person name="Canovas D."/>
            <person name="Cerqueira G.C."/>
            <person name="Chen F."/>
            <person name="Chen W."/>
            <person name="Choi C."/>
            <person name="Clum A."/>
            <person name="Dos Santos R.A."/>
            <person name="Damasio A.R."/>
            <person name="Diallinas G."/>
            <person name="Emri T."/>
            <person name="Fekete E."/>
            <person name="Flipphi M."/>
            <person name="Freyberg S."/>
            <person name="Gallo A."/>
            <person name="Gournas C."/>
            <person name="Habgood R."/>
            <person name="Hainaut M."/>
            <person name="Harispe M.L."/>
            <person name="Henrissat B."/>
            <person name="Hilden K.S."/>
            <person name="Hope R."/>
            <person name="Hossain A."/>
            <person name="Karabika E."/>
            <person name="Karaffa L."/>
            <person name="Karanyi Z."/>
            <person name="Krasevec N."/>
            <person name="Kuo A."/>
            <person name="Kusch H."/>
            <person name="LaButti K."/>
            <person name="Lagendijk E.L."/>
            <person name="Lapidus A."/>
            <person name="Levasseur A."/>
            <person name="Lindquist E."/>
            <person name="Lipzen A."/>
            <person name="Logrieco A.F."/>
            <person name="MacCabe A."/>
            <person name="Maekelae M.R."/>
            <person name="Malavazi I."/>
            <person name="Melin P."/>
            <person name="Meyer V."/>
            <person name="Mielnichuk N."/>
            <person name="Miskei M."/>
            <person name="Molnar A.P."/>
            <person name="Mule G."/>
            <person name="Ngan C.Y."/>
            <person name="Orejas M."/>
            <person name="Orosz E."/>
            <person name="Ouedraogo J.P."/>
            <person name="Overkamp K.M."/>
            <person name="Park H.-S."/>
            <person name="Perrone G."/>
            <person name="Piumi F."/>
            <person name="Punt P.J."/>
            <person name="Ram A.F."/>
            <person name="Ramon A."/>
            <person name="Rauscher S."/>
            <person name="Record E."/>
            <person name="Riano-Pachon D.M."/>
            <person name="Robert V."/>
            <person name="Roehrig J."/>
            <person name="Ruller R."/>
            <person name="Salamov A."/>
            <person name="Salih N.S."/>
            <person name="Samson R.A."/>
            <person name="Sandor E."/>
            <person name="Sanguinetti M."/>
            <person name="Schuetze T."/>
            <person name="Sepcic K."/>
            <person name="Shelest E."/>
            <person name="Sherlock G."/>
            <person name="Sophianopoulou V."/>
            <person name="Squina F.M."/>
            <person name="Sun H."/>
            <person name="Susca A."/>
            <person name="Todd R.B."/>
            <person name="Tsang A."/>
            <person name="Unkles S.E."/>
            <person name="van de Wiele N."/>
            <person name="van Rossen-Uffink D."/>
            <person name="Oliveira J.V."/>
            <person name="Vesth T.C."/>
            <person name="Visser J."/>
            <person name="Yu J.-H."/>
            <person name="Zhou M."/>
            <person name="Andersen M.R."/>
            <person name="Archer D.B."/>
            <person name="Baker S.E."/>
            <person name="Benoit I."/>
            <person name="Brakhage A.A."/>
            <person name="Braus G.H."/>
            <person name="Fischer R."/>
            <person name="Frisvad J.C."/>
            <person name="Goldman G.H."/>
            <person name="Houbraken J."/>
            <person name="Oakley B."/>
            <person name="Pocsi I."/>
            <person name="Scazzocchio C."/>
            <person name="Seiboth B."/>
            <person name="vanKuyk P.A."/>
            <person name="Wortman J."/>
            <person name="Dyer P.S."/>
            <person name="Grigoriev I.V."/>
        </authorList>
    </citation>
    <scope>NUCLEOTIDE SEQUENCE [LARGE SCALE GENOMIC DNA]</scope>
    <source>
        <strain evidence="18">DTO 134E9</strain>
    </source>
</reference>
<evidence type="ECO:0000256" key="5">
    <source>
        <dbReference type="ARBA" id="ARBA00013125"/>
    </source>
</evidence>
<evidence type="ECO:0000256" key="13">
    <source>
        <dbReference type="PIRSR" id="PIRSR028937-1"/>
    </source>
</evidence>
<feature type="active site" description="Proton acceptor" evidence="13">
    <location>
        <position position="677"/>
    </location>
</feature>
<dbReference type="PANTHER" id="PTHR46056:SF12">
    <property type="entry name" value="LONG-CHAIN-ALCOHOL OXIDASE"/>
    <property type="match status" value="1"/>
</dbReference>
<dbReference type="PIRSF" id="PIRSF028937">
    <property type="entry name" value="Lg_Ch_AO"/>
    <property type="match status" value="1"/>
</dbReference>
<evidence type="ECO:0000256" key="8">
    <source>
        <dbReference type="ARBA" id="ARBA00022827"/>
    </source>
</evidence>
<dbReference type="EC" id="1.1.3.20" evidence="5 12"/>
<evidence type="ECO:0000256" key="6">
    <source>
        <dbReference type="ARBA" id="ARBA00022630"/>
    </source>
</evidence>
<evidence type="ECO:0000256" key="2">
    <source>
        <dbReference type="ARBA" id="ARBA00003842"/>
    </source>
</evidence>
<feature type="domain" description="FAD-dependent oxidoreductase 2 FAD-binding" evidence="15">
    <location>
        <begin position="223"/>
        <end position="258"/>
    </location>
</feature>
<dbReference type="Proteomes" id="UP000184383">
    <property type="component" value="Unassembled WGS sequence"/>
</dbReference>
<evidence type="ECO:0000256" key="1">
    <source>
        <dbReference type="ARBA" id="ARBA00000920"/>
    </source>
</evidence>
<dbReference type="GO" id="GO:0016020">
    <property type="term" value="C:membrane"/>
    <property type="evidence" value="ECO:0007669"/>
    <property type="project" value="UniProtKB-SubCell"/>
</dbReference>
<comment type="catalytic activity">
    <reaction evidence="1 12">
        <text>a long-chain primary fatty alcohol + O2 = a long-chain fatty aldehyde + H2O2</text>
        <dbReference type="Rhea" id="RHEA:22756"/>
        <dbReference type="ChEBI" id="CHEBI:15379"/>
        <dbReference type="ChEBI" id="CHEBI:16240"/>
        <dbReference type="ChEBI" id="CHEBI:17176"/>
        <dbReference type="ChEBI" id="CHEBI:77396"/>
        <dbReference type="EC" id="1.1.3.20"/>
    </reaction>
</comment>
<keyword evidence="9" id="KW-1133">Transmembrane helix</keyword>
<gene>
    <name evidence="17" type="ORF">ASPWEDRAFT_27419</name>
</gene>
<dbReference type="InterPro" id="IPR036188">
    <property type="entry name" value="FAD/NAD-bd_sf"/>
</dbReference>
<dbReference type="PANTHER" id="PTHR46056">
    <property type="entry name" value="LONG-CHAIN-ALCOHOL OXIDASE"/>
    <property type="match status" value="1"/>
</dbReference>
<proteinExistence type="inferred from homology"/>
<sequence>MADQAVDTYTPLDVPVPPVPAADFYTEQQWKTLLVLADTVIPSIRTPEPDQSSLVKVVPSAEWDAAVAVLASRIKGPDAARLAKQYLEEAPSSNPHFKPALQRLFGQFVHEEGRNGLGLILNALNSRAGSLILTGSTTLLQDQPFEVREKVIRGWETSRLGPLRAIYRAVTSISKKTWVTLSPTICEIIGFPRVPVHGKPADGFEYEFLQIPPGDEPETIETDVVVVGSGCGGGVAAKNLAEAGHRVLVVEKSYHYPSRTFPMKFNEGFVNLFESGGAAMSDDGSMAVLAGSTWGGGGTVNWSAALQTQGYVRQEWSDAGLPFFTSFEFQKSLDRVCDRMGVNTEHIEHNPSNQMILDGARKLGYAAKPVPQNTGNGEHYCGHCTLGCHSAGKKGPGESFLADAANAGATFMEGFNAKRVLFTKTKGGLVASGVEGTWTSRDSHLGTNSQDAVKRTVIIKAKKVVVSCGTLNSPLLLLRSGIKNSQVGRNLHLHPVVVAGAFLEQEIKPWEGGALTTVVNEFEDMDGRGHGTKIEALSMIPAAIIPLLTWTDGFDYKMLASRMAHLAGFITLTKDRDTGRVYPDPVDGRCRIDYTVSAFDRKHILEGLIASAKIAYISGAKEFHSSWREMPPFIRPAEDSDPDSPEGTNNAALQAWISELRRLPLLDPERTLFASAHQMGTCRMGKSPRSSVVDQDCQVWGTHGLYVVDASVFPSASGVNPMVTNMAIADFASRNIAKSMEKPATDGNLMARL</sequence>
<keyword evidence="11" id="KW-0472">Membrane</keyword>
<evidence type="ECO:0000313" key="18">
    <source>
        <dbReference type="Proteomes" id="UP000184383"/>
    </source>
</evidence>
<dbReference type="Pfam" id="PF00732">
    <property type="entry name" value="GMC_oxred_N"/>
    <property type="match status" value="1"/>
</dbReference>
<evidence type="ECO:0000259" key="15">
    <source>
        <dbReference type="Pfam" id="PF00890"/>
    </source>
</evidence>
<comment type="function">
    <text evidence="2">Long-chain fatty alcohol oxidase involved in the omega-oxidation pathway of lipid degradation.</text>
</comment>
<dbReference type="InterPro" id="IPR000172">
    <property type="entry name" value="GMC_OxRdtase_N"/>
</dbReference>
<dbReference type="InterPro" id="IPR007867">
    <property type="entry name" value="GMC_OxRtase_C"/>
</dbReference>
<evidence type="ECO:0000256" key="3">
    <source>
        <dbReference type="ARBA" id="ARBA00004370"/>
    </source>
</evidence>
<dbReference type="Pfam" id="PF05199">
    <property type="entry name" value="GMC_oxred_C"/>
    <property type="match status" value="1"/>
</dbReference>
<comment type="similarity">
    <text evidence="4 12">Belongs to the GMC oxidoreductase family.</text>
</comment>
<keyword evidence="6" id="KW-0285">Flavoprotein</keyword>
<evidence type="ECO:0000313" key="17">
    <source>
        <dbReference type="EMBL" id="OJJ34725.1"/>
    </source>
</evidence>
<feature type="domain" description="Glucose-methanol-choline oxidoreductase N-terminal" evidence="14">
    <location>
        <begin position="271"/>
        <end position="496"/>
    </location>
</feature>
<keyword evidence="18" id="KW-1185">Reference proteome</keyword>
<keyword evidence="10 12" id="KW-0560">Oxidoreductase</keyword>
<dbReference type="SUPFAM" id="SSF51905">
    <property type="entry name" value="FAD/NAD(P)-binding domain"/>
    <property type="match status" value="1"/>
</dbReference>
<dbReference type="GO" id="GO:0046577">
    <property type="term" value="F:long-chain-alcohol oxidase activity"/>
    <property type="evidence" value="ECO:0007669"/>
    <property type="project" value="UniProtKB-EC"/>
</dbReference>
<protein>
    <recommendedName>
        <fullName evidence="5 12">Long-chain-alcohol oxidase</fullName>
        <ecNumber evidence="5 12">1.1.3.20</ecNumber>
    </recommendedName>
</protein>
<dbReference type="OrthoDB" id="269227at2759"/>
<evidence type="ECO:0000256" key="7">
    <source>
        <dbReference type="ARBA" id="ARBA00022692"/>
    </source>
</evidence>
<dbReference type="STRING" id="1073089.A0A1L9RIH2"/>
<comment type="subcellular location">
    <subcellularLocation>
        <location evidence="3">Membrane</location>
    </subcellularLocation>
</comment>
<evidence type="ECO:0000256" key="11">
    <source>
        <dbReference type="ARBA" id="ARBA00023136"/>
    </source>
</evidence>
<dbReference type="GO" id="GO:0050660">
    <property type="term" value="F:flavin adenine dinucleotide binding"/>
    <property type="evidence" value="ECO:0007669"/>
    <property type="project" value="InterPro"/>
</dbReference>
<accession>A0A1L9RIH2</accession>
<dbReference type="Pfam" id="PF00890">
    <property type="entry name" value="FAD_binding_2"/>
    <property type="match status" value="1"/>
</dbReference>
<keyword evidence="8" id="KW-0274">FAD</keyword>
<dbReference type="InterPro" id="IPR003953">
    <property type="entry name" value="FAD-dep_OxRdtase_2_FAD-bd"/>
</dbReference>